<dbReference type="PANTHER" id="PTHR10730">
    <property type="entry name" value="PROCOLLAGEN-LYSINE,2-OXOGLUTARATE 5-DIOXYGENASE/GLYCOSYLTRANSFERASE 25 FAMILY MEMBER"/>
    <property type="match status" value="1"/>
</dbReference>
<dbReference type="STRING" id="9986.ENSOCUP00000030505"/>
<dbReference type="InterPro" id="IPR002654">
    <property type="entry name" value="Glyco_trans_25"/>
</dbReference>
<evidence type="ECO:0000259" key="2">
    <source>
        <dbReference type="Pfam" id="PF01755"/>
    </source>
</evidence>
<dbReference type="Ensembl" id="ENSOCUT00000059603.1">
    <property type="protein sequence ID" value="ENSOCUP00000030505.1"/>
    <property type="gene ID" value="ENSOCUG00000008855.3"/>
</dbReference>
<feature type="compositionally biased region" description="Basic residues" evidence="1">
    <location>
        <begin position="890"/>
        <end position="900"/>
    </location>
</feature>
<reference evidence="3 4" key="1">
    <citation type="journal article" date="2011" name="Nature">
        <title>A high-resolution map of human evolutionary constraint using 29 mammals.</title>
        <authorList>
            <person name="Lindblad-Toh K."/>
            <person name="Garber M."/>
            <person name="Zuk O."/>
            <person name="Lin M.F."/>
            <person name="Parker B.J."/>
            <person name="Washietl S."/>
            <person name="Kheradpour P."/>
            <person name="Ernst J."/>
            <person name="Jordan G."/>
            <person name="Mauceli E."/>
            <person name="Ward L.D."/>
            <person name="Lowe C.B."/>
            <person name="Holloway A.K."/>
            <person name="Clamp M."/>
            <person name="Gnerre S."/>
            <person name="Alfoldi J."/>
            <person name="Beal K."/>
            <person name="Chang J."/>
            <person name="Clawson H."/>
            <person name="Cuff J."/>
            <person name="Di Palma F."/>
            <person name="Fitzgerald S."/>
            <person name="Flicek P."/>
            <person name="Guttman M."/>
            <person name="Hubisz M.J."/>
            <person name="Jaffe D.B."/>
            <person name="Jungreis I."/>
            <person name="Kent W.J."/>
            <person name="Kostka D."/>
            <person name="Lara M."/>
            <person name="Martins A.L."/>
            <person name="Massingham T."/>
            <person name="Moltke I."/>
            <person name="Raney B.J."/>
            <person name="Rasmussen M.D."/>
            <person name="Robinson J."/>
            <person name="Stark A."/>
            <person name="Vilella A.J."/>
            <person name="Wen J."/>
            <person name="Xie X."/>
            <person name="Zody M.C."/>
            <person name="Baldwin J."/>
            <person name="Bloom T."/>
            <person name="Chin C.W."/>
            <person name="Heiman D."/>
            <person name="Nicol R."/>
            <person name="Nusbaum C."/>
            <person name="Young S."/>
            <person name="Wilkinson J."/>
            <person name="Worley K.C."/>
            <person name="Kovar C.L."/>
            <person name="Muzny D.M."/>
            <person name="Gibbs R.A."/>
            <person name="Cree A."/>
            <person name="Dihn H.H."/>
            <person name="Fowler G."/>
            <person name="Jhangiani S."/>
            <person name="Joshi V."/>
            <person name="Lee S."/>
            <person name="Lewis L.R."/>
            <person name="Nazareth L.V."/>
            <person name="Okwuonu G."/>
            <person name="Santibanez J."/>
            <person name="Warren W.C."/>
            <person name="Mardis E.R."/>
            <person name="Weinstock G.M."/>
            <person name="Wilson R.K."/>
            <person name="Delehaunty K."/>
            <person name="Dooling D."/>
            <person name="Fronik C."/>
            <person name="Fulton L."/>
            <person name="Fulton B."/>
            <person name="Graves T."/>
            <person name="Minx P."/>
            <person name="Sodergren E."/>
            <person name="Birney E."/>
            <person name="Margulies E.H."/>
            <person name="Herrero J."/>
            <person name="Green E.D."/>
            <person name="Haussler D."/>
            <person name="Siepel A."/>
            <person name="Goldman N."/>
            <person name="Pollard K.S."/>
            <person name="Pedersen J.S."/>
            <person name="Lander E.S."/>
            <person name="Kellis M."/>
        </authorList>
    </citation>
    <scope>NUCLEOTIDE SEQUENCE [LARGE SCALE GENOMIC DNA]</scope>
    <source>
        <strain evidence="4">Thorbecke</strain>
    </source>
</reference>
<dbReference type="InterPro" id="IPR050757">
    <property type="entry name" value="Collagen_mod_GT25"/>
</dbReference>
<name>A0A5F9C9V6_RABIT</name>
<sequence>MRGAWAGSWSRGQGMPSLSGLGRGASSCGLGSQGPLRWERGAAGKPVGASARPWPLLEPGLEWELGRVPRLGSRCPSAELHPEPGAGARVLLGPGSRAPLATSWTGAQRTPNSGDVKLAAGRCPARPGREPAGPIGQQCQTSSCIRVTWRAFVKTDCVRPAPRLNRLILYLAALAPRVLVPVGAPDSVPVAPLPGQLSAVARECSGGWPRCLGPAPHGRPGEAPGSCLWISMVHWPWRPLWGVNQWQRKTFLSVSLSLNVHYACQKKKKKKEKEKEKNRLRGLRGLRTCTSGESQRTLMAAGRWPRFETHRFRITPPRGAKLQVSRSSKASLQTLGLGISPGAPRQDPKAQGEPLVSGRISAGAGGRSEDGDARGTPGADRRGTARPGAPLTTMWTTPRRCCGSGWPPWAWTTQPWSGGLRGSPGGDLGQGCGHWRRSLQPGLRPPRCPCPLCPHRSYPDEEGPKHWTRERHQFLMELKQEALSFARGWGADYILFADTDNILTNNQTLRLLVERGLPVVAPMLDSQTYYSNFWCGITPQGYYRRTAEYFPTKNRQRRGCFRVPMVHSTFLLSLRAEGTAQLAFYPPHPNYTWPFDDIIVFAYACQAAGVSAHVCNEHRYGYMNVAVKSHQGLEDEKVNFIHLILESLVDGPPMQASAHVSRPPKRPSRMGFDEVFVISLARRPERRARMLSSLWEMEILGRVLDAVDGRTLNSSVLRSLGVDLLPGYQDPYSGRTLTKGEVGCFLSHYTIWEEVAARGLARVLVFEDDVRFESNFKGRLERLMEQVAAEELPWDLIYLGRKQVNPEEEVAVEGLPGLVVAGYSYWTLAYALSLAGARKLLASQPLRRMLPVDEFLPIMFDPAPQRAVQGALLAAGPAGLLSPTPAGRPHPLRGGRRVAQ</sequence>
<dbReference type="Bgee" id="ENSOCUG00000008855">
    <property type="expression patterns" value="Expressed in uterus and 14 other cell types or tissues"/>
</dbReference>
<feature type="compositionally biased region" description="Basic and acidic residues" evidence="1">
    <location>
        <begin position="367"/>
        <end position="383"/>
    </location>
</feature>
<organism evidence="3 4">
    <name type="scientific">Oryctolagus cuniculus</name>
    <name type="common">Rabbit</name>
    <dbReference type="NCBI Taxonomy" id="9986"/>
    <lineage>
        <taxon>Eukaryota</taxon>
        <taxon>Metazoa</taxon>
        <taxon>Chordata</taxon>
        <taxon>Craniata</taxon>
        <taxon>Vertebrata</taxon>
        <taxon>Euteleostomi</taxon>
        <taxon>Mammalia</taxon>
        <taxon>Eutheria</taxon>
        <taxon>Euarchontoglires</taxon>
        <taxon>Glires</taxon>
        <taxon>Lagomorpha</taxon>
        <taxon>Leporidae</taxon>
        <taxon>Oryctolagus</taxon>
    </lineage>
</organism>
<dbReference type="Proteomes" id="UP000001811">
    <property type="component" value="Unplaced"/>
</dbReference>
<reference evidence="3" key="2">
    <citation type="submission" date="2025-08" db="UniProtKB">
        <authorList>
            <consortium name="Ensembl"/>
        </authorList>
    </citation>
    <scope>IDENTIFICATION</scope>
    <source>
        <strain evidence="3">Thorbecke</strain>
    </source>
</reference>
<dbReference type="PANTHER" id="PTHR10730:SF9">
    <property type="entry name" value="INACTIVE GLYCOSYLTRANSFERASE 25 FAMILY MEMBER 3"/>
    <property type="match status" value="1"/>
</dbReference>
<dbReference type="GeneTree" id="ENSGT01030000234558"/>
<evidence type="ECO:0000313" key="3">
    <source>
        <dbReference type="Ensembl" id="ENSOCUP00000030505.1"/>
    </source>
</evidence>
<accession>A0A5F9C9V6</accession>
<dbReference type="CDD" id="cd06532">
    <property type="entry name" value="Glyco_transf_25"/>
    <property type="match status" value="1"/>
</dbReference>
<evidence type="ECO:0000256" key="1">
    <source>
        <dbReference type="SAM" id="MobiDB-lite"/>
    </source>
</evidence>
<feature type="region of interest" description="Disordered" evidence="1">
    <location>
        <begin position="880"/>
        <end position="900"/>
    </location>
</feature>
<feature type="region of interest" description="Disordered" evidence="1">
    <location>
        <begin position="335"/>
        <end position="397"/>
    </location>
</feature>
<evidence type="ECO:0000313" key="4">
    <source>
        <dbReference type="Proteomes" id="UP000001811"/>
    </source>
</evidence>
<proteinExistence type="predicted"/>
<protein>
    <recommendedName>
        <fullName evidence="2">Glycosyl transferase family 25 domain-containing protein</fullName>
    </recommendedName>
</protein>
<feature type="domain" description="Glycosyl transferase family 25" evidence="2">
    <location>
        <begin position="673"/>
        <end position="855"/>
    </location>
</feature>
<keyword evidence="4" id="KW-1185">Reference proteome</keyword>
<reference evidence="3" key="3">
    <citation type="submission" date="2025-09" db="UniProtKB">
        <authorList>
            <consortium name="Ensembl"/>
        </authorList>
    </citation>
    <scope>IDENTIFICATION</scope>
    <source>
        <strain evidence="3">Thorbecke</strain>
    </source>
</reference>
<dbReference type="InParanoid" id="A0A5F9C9V6"/>
<feature type="region of interest" description="Disordered" evidence="1">
    <location>
        <begin position="1"/>
        <end position="49"/>
    </location>
</feature>
<dbReference type="Pfam" id="PF01755">
    <property type="entry name" value="Glyco_transf_25"/>
    <property type="match status" value="1"/>
</dbReference>
<dbReference type="SMR" id="A0A5F9C9V6"/>
<dbReference type="AlphaFoldDB" id="A0A5F9C9V6"/>